<dbReference type="EMBL" id="KB320838">
    <property type="protein sequence ID" value="ELW62093.1"/>
    <property type="molecule type" value="Genomic_DNA"/>
</dbReference>
<sequence length="106" mass="11624">MTQAPSAPVTLSQSSLSLLTDPSFSGLPGPLWKSRPLVVLLLLPHLECVSAAGCCCDLAAVGRVYYRKKEPLLHKDVWLTTGFRKRMESRILCLKEIGGSLRKADE</sequence>
<proteinExistence type="predicted"/>
<evidence type="ECO:0000313" key="2">
    <source>
        <dbReference type="Proteomes" id="UP000011518"/>
    </source>
</evidence>
<reference evidence="2" key="2">
    <citation type="journal article" date="2013" name="Nat. Commun.">
        <title>Genome of the Chinese tree shrew.</title>
        <authorList>
            <person name="Fan Y."/>
            <person name="Huang Z.Y."/>
            <person name="Cao C.C."/>
            <person name="Chen C.S."/>
            <person name="Chen Y.X."/>
            <person name="Fan D.D."/>
            <person name="He J."/>
            <person name="Hou H.L."/>
            <person name="Hu L."/>
            <person name="Hu X.T."/>
            <person name="Jiang X.T."/>
            <person name="Lai R."/>
            <person name="Lang Y.S."/>
            <person name="Liang B."/>
            <person name="Liao S.G."/>
            <person name="Mu D."/>
            <person name="Ma Y.Y."/>
            <person name="Niu Y.Y."/>
            <person name="Sun X.Q."/>
            <person name="Xia J.Q."/>
            <person name="Xiao J."/>
            <person name="Xiong Z.Q."/>
            <person name="Xu L."/>
            <person name="Yang L."/>
            <person name="Zhang Y."/>
            <person name="Zhao W."/>
            <person name="Zhao X.D."/>
            <person name="Zheng Y.T."/>
            <person name="Zhou J.M."/>
            <person name="Zhu Y.B."/>
            <person name="Zhang G.J."/>
            <person name="Wang J."/>
            <person name="Yao Y.G."/>
        </authorList>
    </citation>
    <scope>NUCLEOTIDE SEQUENCE [LARGE SCALE GENOMIC DNA]</scope>
</reference>
<organism evidence="1 2">
    <name type="scientific">Tupaia chinensis</name>
    <name type="common">Chinese tree shrew</name>
    <name type="synonym">Tupaia belangeri chinensis</name>
    <dbReference type="NCBI Taxonomy" id="246437"/>
    <lineage>
        <taxon>Eukaryota</taxon>
        <taxon>Metazoa</taxon>
        <taxon>Chordata</taxon>
        <taxon>Craniata</taxon>
        <taxon>Vertebrata</taxon>
        <taxon>Euteleostomi</taxon>
        <taxon>Mammalia</taxon>
        <taxon>Eutheria</taxon>
        <taxon>Euarchontoglires</taxon>
        <taxon>Scandentia</taxon>
        <taxon>Tupaiidae</taxon>
        <taxon>Tupaia</taxon>
    </lineage>
</organism>
<reference evidence="2" key="1">
    <citation type="submission" date="2012-07" db="EMBL/GenBank/DDBJ databases">
        <title>Genome of the Chinese tree shrew, a rising model animal genetically related to primates.</title>
        <authorList>
            <person name="Zhang G."/>
            <person name="Fan Y."/>
            <person name="Yao Y."/>
            <person name="Huang Z."/>
        </authorList>
    </citation>
    <scope>NUCLEOTIDE SEQUENCE [LARGE SCALE GENOMIC DNA]</scope>
</reference>
<gene>
    <name evidence="1" type="ORF">TREES_T100019479</name>
</gene>
<dbReference type="AlphaFoldDB" id="L9KHF3"/>
<evidence type="ECO:0000313" key="1">
    <source>
        <dbReference type="EMBL" id="ELW62093.1"/>
    </source>
</evidence>
<accession>L9KHF3</accession>
<keyword evidence="2" id="KW-1185">Reference proteome</keyword>
<dbReference type="InParanoid" id="L9KHF3"/>
<dbReference type="Proteomes" id="UP000011518">
    <property type="component" value="Unassembled WGS sequence"/>
</dbReference>
<protein>
    <submittedName>
        <fullName evidence="1">Uncharacterized protein</fullName>
    </submittedName>
</protein>
<name>L9KHF3_TUPCH</name>